<keyword evidence="2 4" id="KW-0808">Transferase</keyword>
<evidence type="ECO:0000256" key="4">
    <source>
        <dbReference type="RuleBase" id="RU361267"/>
    </source>
</evidence>
<comment type="domain">
    <text evidence="4">The HXXXXD motif is essential for acyltransferase activity and may constitute the binding site for the phosphate moiety of the glycerol-3-phosphate.</text>
</comment>
<dbReference type="PANTHER" id="PTHR10434">
    <property type="entry name" value="1-ACYL-SN-GLYCEROL-3-PHOSPHATE ACYLTRANSFERASE"/>
    <property type="match status" value="1"/>
</dbReference>
<dbReference type="SUPFAM" id="SSF69593">
    <property type="entry name" value="Glycerol-3-phosphate (1)-acyltransferase"/>
    <property type="match status" value="1"/>
</dbReference>
<keyword evidence="5" id="KW-0472">Membrane</keyword>
<protein>
    <recommendedName>
        <fullName evidence="4">1-acyl-sn-glycerol-3-phosphate acyltransferase</fullName>
        <ecNumber evidence="4">2.3.1.51</ecNumber>
    </recommendedName>
</protein>
<dbReference type="OrthoDB" id="9803035at2"/>
<keyword evidence="4" id="KW-0443">Lipid metabolism</keyword>
<accession>A0A1N7BUU5</accession>
<dbReference type="SMART" id="SM00563">
    <property type="entry name" value="PlsC"/>
    <property type="match status" value="1"/>
</dbReference>
<keyword evidence="4" id="KW-0594">Phospholipid biosynthesis</keyword>
<evidence type="ECO:0000313" key="8">
    <source>
        <dbReference type="Proteomes" id="UP000185669"/>
    </source>
</evidence>
<keyword evidence="4" id="KW-0444">Lipid biosynthesis</keyword>
<dbReference type="Pfam" id="PF01553">
    <property type="entry name" value="Acyltransferase"/>
    <property type="match status" value="1"/>
</dbReference>
<dbReference type="GO" id="GO:0006654">
    <property type="term" value="P:phosphatidic acid biosynthetic process"/>
    <property type="evidence" value="ECO:0007669"/>
    <property type="project" value="TreeGrafter"/>
</dbReference>
<keyword evidence="3 4" id="KW-0012">Acyltransferase</keyword>
<reference evidence="8" key="1">
    <citation type="submission" date="2017-01" db="EMBL/GenBank/DDBJ databases">
        <authorList>
            <person name="Varghese N."/>
            <person name="Submissions S."/>
        </authorList>
    </citation>
    <scope>NUCLEOTIDE SEQUENCE [LARGE SCALE GENOMIC DNA]</scope>
    <source>
        <strain evidence="8">ATCC 700103</strain>
    </source>
</reference>
<dbReference type="NCBIfam" id="TIGR00530">
    <property type="entry name" value="AGP_acyltrn"/>
    <property type="match status" value="1"/>
</dbReference>
<keyword evidence="8" id="KW-1185">Reference proteome</keyword>
<evidence type="ECO:0000256" key="5">
    <source>
        <dbReference type="SAM" id="Phobius"/>
    </source>
</evidence>
<dbReference type="EC" id="2.3.1.51" evidence="4"/>
<dbReference type="InterPro" id="IPR004552">
    <property type="entry name" value="AGP_acyltrans"/>
</dbReference>
<dbReference type="GO" id="GO:0003841">
    <property type="term" value="F:1-acylglycerol-3-phosphate O-acyltransferase activity"/>
    <property type="evidence" value="ECO:0007669"/>
    <property type="project" value="UniProtKB-UniRule"/>
</dbReference>
<keyword evidence="5" id="KW-1133">Transmembrane helix</keyword>
<name>A0A1N7BUU5_9FIRM</name>
<evidence type="ECO:0000256" key="2">
    <source>
        <dbReference type="ARBA" id="ARBA00022679"/>
    </source>
</evidence>
<dbReference type="AlphaFoldDB" id="A0A1N7BUU5"/>
<dbReference type="STRING" id="56779.SAMN05421834_13519"/>
<evidence type="ECO:0000313" key="7">
    <source>
        <dbReference type="EMBL" id="SIR55108.1"/>
    </source>
</evidence>
<dbReference type="PANTHER" id="PTHR10434:SF40">
    <property type="entry name" value="1-ACYL-SN-GLYCEROL-3-PHOSPHATE ACYLTRANSFERASE"/>
    <property type="match status" value="1"/>
</dbReference>
<dbReference type="CDD" id="cd07989">
    <property type="entry name" value="LPLAT_AGPAT-like"/>
    <property type="match status" value="1"/>
</dbReference>
<dbReference type="GO" id="GO:0016020">
    <property type="term" value="C:membrane"/>
    <property type="evidence" value="ECO:0007669"/>
    <property type="project" value="InterPro"/>
</dbReference>
<evidence type="ECO:0000256" key="3">
    <source>
        <dbReference type="ARBA" id="ARBA00023315"/>
    </source>
</evidence>
<proteinExistence type="inferred from homology"/>
<keyword evidence="4" id="KW-1208">Phospholipid metabolism</keyword>
<comment type="catalytic activity">
    <reaction evidence="4">
        <text>a 1-acyl-sn-glycero-3-phosphate + an acyl-CoA = a 1,2-diacyl-sn-glycero-3-phosphate + CoA</text>
        <dbReference type="Rhea" id="RHEA:19709"/>
        <dbReference type="ChEBI" id="CHEBI:57287"/>
        <dbReference type="ChEBI" id="CHEBI:57970"/>
        <dbReference type="ChEBI" id="CHEBI:58342"/>
        <dbReference type="ChEBI" id="CHEBI:58608"/>
        <dbReference type="EC" id="2.3.1.51"/>
    </reaction>
</comment>
<evidence type="ECO:0000259" key="6">
    <source>
        <dbReference type="SMART" id="SM00563"/>
    </source>
</evidence>
<feature type="transmembrane region" description="Helical" evidence="5">
    <location>
        <begin position="6"/>
        <end position="23"/>
    </location>
</feature>
<dbReference type="InterPro" id="IPR002123">
    <property type="entry name" value="Plipid/glycerol_acylTrfase"/>
</dbReference>
<dbReference type="Proteomes" id="UP000185669">
    <property type="component" value="Unassembled WGS sequence"/>
</dbReference>
<evidence type="ECO:0000256" key="1">
    <source>
        <dbReference type="ARBA" id="ARBA00008655"/>
    </source>
</evidence>
<gene>
    <name evidence="7" type="ORF">SAMN05421834_13519</name>
</gene>
<organism evidence="7 8">
    <name type="scientific">Halanaerobium kushneri</name>
    <dbReference type="NCBI Taxonomy" id="56779"/>
    <lineage>
        <taxon>Bacteria</taxon>
        <taxon>Bacillati</taxon>
        <taxon>Bacillota</taxon>
        <taxon>Clostridia</taxon>
        <taxon>Halanaerobiales</taxon>
        <taxon>Halanaerobiaceae</taxon>
        <taxon>Halanaerobium</taxon>
    </lineage>
</organism>
<keyword evidence="5" id="KW-0812">Transmembrane</keyword>
<sequence>MKKIIYQIIRLLLLAIFRIFFRIKIRGKENLPEQGGVIVMSNHISAYDPPLLAAIFSRPVRFMAKKELFENPLLRFVLFLADAFPVDRSKNDISAVKKALSVLKSGEVLGLFPEGTRRPEGKLGNPKTGSVMLAIKSGVPVLPVGIKNIKKAGRITVNIGKPFALDQFANKRLTKEERKEAAQFIKTKIQNEINYEE</sequence>
<feature type="domain" description="Phospholipid/glycerol acyltransferase" evidence="6">
    <location>
        <begin position="37"/>
        <end position="149"/>
    </location>
</feature>
<dbReference type="RefSeq" id="WP_084566232.1">
    <property type="nucleotide sequence ID" value="NZ_FTNC01000035.1"/>
</dbReference>
<dbReference type="EMBL" id="FTNC01000035">
    <property type="protein sequence ID" value="SIR55108.1"/>
    <property type="molecule type" value="Genomic_DNA"/>
</dbReference>
<comment type="similarity">
    <text evidence="1 4">Belongs to the 1-acyl-sn-glycerol-3-phosphate acyltransferase family.</text>
</comment>